<feature type="region of interest" description="Disordered" evidence="1">
    <location>
        <begin position="70"/>
        <end position="92"/>
    </location>
</feature>
<sequence>MEDSLCRSSGGEEINAGMEKRELVHLFVSVPISVCDLLDVSGDNRRHHRGALPRSRSLLSCHLPHWVSTSDHRHGTGGDESGYWESVGPVWG</sequence>
<protein>
    <submittedName>
        <fullName evidence="2">Uncharacterized protein</fullName>
    </submittedName>
</protein>
<dbReference type="AlphaFoldDB" id="A0AAW1Y5S1"/>
<organism evidence="2 3">
    <name type="scientific">Rubus argutus</name>
    <name type="common">Southern blackberry</name>
    <dbReference type="NCBI Taxonomy" id="59490"/>
    <lineage>
        <taxon>Eukaryota</taxon>
        <taxon>Viridiplantae</taxon>
        <taxon>Streptophyta</taxon>
        <taxon>Embryophyta</taxon>
        <taxon>Tracheophyta</taxon>
        <taxon>Spermatophyta</taxon>
        <taxon>Magnoliopsida</taxon>
        <taxon>eudicotyledons</taxon>
        <taxon>Gunneridae</taxon>
        <taxon>Pentapetalae</taxon>
        <taxon>rosids</taxon>
        <taxon>fabids</taxon>
        <taxon>Rosales</taxon>
        <taxon>Rosaceae</taxon>
        <taxon>Rosoideae</taxon>
        <taxon>Rosoideae incertae sedis</taxon>
        <taxon>Rubus</taxon>
    </lineage>
</organism>
<name>A0AAW1Y5S1_RUBAR</name>
<keyword evidence="3" id="KW-1185">Reference proteome</keyword>
<accession>A0AAW1Y5S1</accession>
<comment type="caution">
    <text evidence="2">The sequence shown here is derived from an EMBL/GenBank/DDBJ whole genome shotgun (WGS) entry which is preliminary data.</text>
</comment>
<evidence type="ECO:0000313" key="3">
    <source>
        <dbReference type="Proteomes" id="UP001457282"/>
    </source>
</evidence>
<gene>
    <name evidence="2" type="ORF">M0R45_009805</name>
</gene>
<evidence type="ECO:0000256" key="1">
    <source>
        <dbReference type="SAM" id="MobiDB-lite"/>
    </source>
</evidence>
<reference evidence="2 3" key="1">
    <citation type="journal article" date="2023" name="G3 (Bethesda)">
        <title>A chromosome-length genome assembly and annotation of blackberry (Rubus argutus, cv. 'Hillquist').</title>
        <authorList>
            <person name="Bruna T."/>
            <person name="Aryal R."/>
            <person name="Dudchenko O."/>
            <person name="Sargent D.J."/>
            <person name="Mead D."/>
            <person name="Buti M."/>
            <person name="Cavallini A."/>
            <person name="Hytonen T."/>
            <person name="Andres J."/>
            <person name="Pham M."/>
            <person name="Weisz D."/>
            <person name="Mascagni F."/>
            <person name="Usai G."/>
            <person name="Natali L."/>
            <person name="Bassil N."/>
            <person name="Fernandez G.E."/>
            <person name="Lomsadze A."/>
            <person name="Armour M."/>
            <person name="Olukolu B."/>
            <person name="Poorten T."/>
            <person name="Britton C."/>
            <person name="Davik J."/>
            <person name="Ashrafi H."/>
            <person name="Aiden E.L."/>
            <person name="Borodovsky M."/>
            <person name="Worthington M."/>
        </authorList>
    </citation>
    <scope>NUCLEOTIDE SEQUENCE [LARGE SCALE GENOMIC DNA]</scope>
    <source>
        <strain evidence="2">PI 553951</strain>
    </source>
</reference>
<dbReference type="Proteomes" id="UP001457282">
    <property type="component" value="Unassembled WGS sequence"/>
</dbReference>
<dbReference type="EMBL" id="JBEDUW010000002">
    <property type="protein sequence ID" value="KAK9944227.1"/>
    <property type="molecule type" value="Genomic_DNA"/>
</dbReference>
<proteinExistence type="predicted"/>
<evidence type="ECO:0000313" key="2">
    <source>
        <dbReference type="EMBL" id="KAK9944227.1"/>
    </source>
</evidence>